<organism evidence="1 2">
    <name type="scientific">Bacillus wiedmannii</name>
    <dbReference type="NCBI Taxonomy" id="1890302"/>
    <lineage>
        <taxon>Bacteria</taxon>
        <taxon>Bacillati</taxon>
        <taxon>Bacillota</taxon>
        <taxon>Bacilli</taxon>
        <taxon>Bacillales</taxon>
        <taxon>Bacillaceae</taxon>
        <taxon>Bacillus</taxon>
        <taxon>Bacillus cereus group</taxon>
    </lineage>
</organism>
<proteinExistence type="predicted"/>
<reference evidence="1 2" key="1">
    <citation type="submission" date="2017-09" db="EMBL/GenBank/DDBJ databases">
        <title>Large-scale bioinformatics analysis of Bacillus genomes uncovers conserved roles of natural products in bacterial physiology.</title>
        <authorList>
            <consortium name="Agbiome Team Llc"/>
            <person name="Bleich R.M."/>
            <person name="Grubbs K.J."/>
            <person name="Santa Maria K.C."/>
            <person name="Allen S.E."/>
            <person name="Farag S."/>
            <person name="Shank E.A."/>
            <person name="Bowers A."/>
        </authorList>
    </citation>
    <scope>NUCLEOTIDE SEQUENCE [LARGE SCALE GENOMIC DNA]</scope>
    <source>
        <strain evidence="1 2">AFS080080</strain>
    </source>
</reference>
<accession>A0A2B5J7E6</accession>
<protein>
    <submittedName>
        <fullName evidence="1">Uncharacterized protein</fullName>
    </submittedName>
</protein>
<gene>
    <name evidence="1" type="ORF">COL66_07775</name>
</gene>
<dbReference type="EMBL" id="NVGE01000005">
    <property type="protein sequence ID" value="PFZ33442.1"/>
    <property type="molecule type" value="Genomic_DNA"/>
</dbReference>
<dbReference type="AlphaFoldDB" id="A0A2B5J7E6"/>
<name>A0A2B5J7E6_9BACI</name>
<sequence>MRDKVWLRFSEKIISTIIRIYQRFSGYIGASPIISAIFKIYRLTDKNRQPKRNLSQNLILDSPIF</sequence>
<comment type="caution">
    <text evidence="1">The sequence shown here is derived from an EMBL/GenBank/DDBJ whole genome shotgun (WGS) entry which is preliminary data.</text>
</comment>
<dbReference type="Proteomes" id="UP000223311">
    <property type="component" value="Unassembled WGS sequence"/>
</dbReference>
<evidence type="ECO:0000313" key="1">
    <source>
        <dbReference type="EMBL" id="PFZ33442.1"/>
    </source>
</evidence>
<evidence type="ECO:0000313" key="2">
    <source>
        <dbReference type="Proteomes" id="UP000223311"/>
    </source>
</evidence>